<sequence>MKEPAPEHWSCRVWPQLLPELADRIVGCLDRNDVSITFRQVNKATAEHFSGPQHTTIHLSEPVSPHAFAAHWLAPDALRGLTLERRKELVRLVAASGVLPNLELSLQAAGFVGAIAEAFLMAVGAGQLSMCQWVWDYSRSRAEGLHTPCSAYVALTAAAGGGHRHVCEWLLVIGALQLRAGPICAASAALRGGHVDLAEWLLQQRPTLSTGDVHLYLCSIAHGCDLPTLQRAWLRFGPDLDLDTTAAVLSSAAGSPTPDWASKMEWLEAQGCPRTAEAARAAAGLPNNDGEALARLTWLQGRGYPFDVYAVIAAGSSGNTAALQHLLAEVPVGNAEDSEDVVLLAAVNGHLAVLQAMHAAGWPMHDYELHLQVASHGHLHVLSWLLDTLGAEVMVLNAELFAAASLSGNMELLVWLRQHGCPWDCTAYSGAAEAGWEAVLDWLVEQGCPIEDCGMPYAKACHTGDLATARCLRRLGVPWGPEGRAFIASIWEEFNPAPPPRLRQLLEEGGPVTVKEGLVGDEFLRLLGEDLGSG</sequence>
<dbReference type="AlphaFoldDB" id="A0A150G879"/>
<accession>A0A150G879</accession>
<evidence type="ECO:0000313" key="2">
    <source>
        <dbReference type="Proteomes" id="UP000075714"/>
    </source>
</evidence>
<dbReference type="OrthoDB" id="63514at2759"/>
<name>A0A150G879_GONPE</name>
<evidence type="ECO:0000313" key="1">
    <source>
        <dbReference type="EMBL" id="KXZ46066.1"/>
    </source>
</evidence>
<dbReference type="EMBL" id="LSYV01000048">
    <property type="protein sequence ID" value="KXZ46066.1"/>
    <property type="molecule type" value="Genomic_DNA"/>
</dbReference>
<dbReference type="GO" id="GO:0030149">
    <property type="term" value="P:sphingolipid catabolic process"/>
    <property type="evidence" value="ECO:0007669"/>
    <property type="project" value="TreeGrafter"/>
</dbReference>
<reference evidence="2" key="1">
    <citation type="journal article" date="2016" name="Nat. Commun.">
        <title>The Gonium pectorale genome demonstrates co-option of cell cycle regulation during the evolution of multicellularity.</title>
        <authorList>
            <person name="Hanschen E.R."/>
            <person name="Marriage T.N."/>
            <person name="Ferris P.J."/>
            <person name="Hamaji T."/>
            <person name="Toyoda A."/>
            <person name="Fujiyama A."/>
            <person name="Neme R."/>
            <person name="Noguchi H."/>
            <person name="Minakuchi Y."/>
            <person name="Suzuki M."/>
            <person name="Kawai-Toyooka H."/>
            <person name="Smith D.R."/>
            <person name="Sparks H."/>
            <person name="Anderson J."/>
            <person name="Bakaric R."/>
            <person name="Luria V."/>
            <person name="Karger A."/>
            <person name="Kirschner M.W."/>
            <person name="Durand P.M."/>
            <person name="Michod R.E."/>
            <person name="Nozaki H."/>
            <person name="Olson B.J."/>
        </authorList>
    </citation>
    <scope>NUCLEOTIDE SEQUENCE [LARGE SCALE GENOMIC DNA]</scope>
    <source>
        <strain evidence="2">NIES-2863</strain>
    </source>
</reference>
<keyword evidence="2" id="KW-1185">Reference proteome</keyword>
<dbReference type="GO" id="GO:0016020">
    <property type="term" value="C:membrane"/>
    <property type="evidence" value="ECO:0007669"/>
    <property type="project" value="TreeGrafter"/>
</dbReference>
<dbReference type="GO" id="GO:0046513">
    <property type="term" value="P:ceramide biosynthetic process"/>
    <property type="evidence" value="ECO:0007669"/>
    <property type="project" value="TreeGrafter"/>
</dbReference>
<protein>
    <submittedName>
        <fullName evidence="1">Uncharacterized protein</fullName>
    </submittedName>
</protein>
<dbReference type="Proteomes" id="UP000075714">
    <property type="component" value="Unassembled WGS sequence"/>
</dbReference>
<dbReference type="InterPro" id="IPR036770">
    <property type="entry name" value="Ankyrin_rpt-contain_sf"/>
</dbReference>
<dbReference type="Gene3D" id="1.25.40.20">
    <property type="entry name" value="Ankyrin repeat-containing domain"/>
    <property type="match status" value="1"/>
</dbReference>
<dbReference type="PANTHER" id="PTHR12393">
    <property type="entry name" value="SPHINGOMYELIN PHOSPHODIESTERASE RELATED"/>
    <property type="match status" value="1"/>
</dbReference>
<dbReference type="SUPFAM" id="SSF48403">
    <property type="entry name" value="Ankyrin repeat"/>
    <property type="match status" value="1"/>
</dbReference>
<dbReference type="PANTHER" id="PTHR12393:SF6">
    <property type="entry name" value="SPHINGOMYELIN PHOSPHODIESTERASE 2"/>
    <property type="match status" value="1"/>
</dbReference>
<proteinExistence type="predicted"/>
<dbReference type="GO" id="GO:0071944">
    <property type="term" value="C:cell periphery"/>
    <property type="evidence" value="ECO:0007669"/>
    <property type="project" value="TreeGrafter"/>
</dbReference>
<dbReference type="GO" id="GO:0004620">
    <property type="term" value="F:phospholipase activity"/>
    <property type="evidence" value="ECO:0007669"/>
    <property type="project" value="TreeGrafter"/>
</dbReference>
<gene>
    <name evidence="1" type="ORF">GPECTOR_47g341</name>
</gene>
<dbReference type="GO" id="GO:0005783">
    <property type="term" value="C:endoplasmic reticulum"/>
    <property type="evidence" value="ECO:0007669"/>
    <property type="project" value="TreeGrafter"/>
</dbReference>
<comment type="caution">
    <text evidence="1">The sequence shown here is derived from an EMBL/GenBank/DDBJ whole genome shotgun (WGS) entry which is preliminary data.</text>
</comment>
<organism evidence="1 2">
    <name type="scientific">Gonium pectorale</name>
    <name type="common">Green alga</name>
    <dbReference type="NCBI Taxonomy" id="33097"/>
    <lineage>
        <taxon>Eukaryota</taxon>
        <taxon>Viridiplantae</taxon>
        <taxon>Chlorophyta</taxon>
        <taxon>core chlorophytes</taxon>
        <taxon>Chlorophyceae</taxon>
        <taxon>CS clade</taxon>
        <taxon>Chlamydomonadales</taxon>
        <taxon>Volvocaceae</taxon>
        <taxon>Gonium</taxon>
    </lineage>
</organism>